<feature type="region of interest" description="Disordered" evidence="1">
    <location>
        <begin position="158"/>
        <end position="182"/>
    </location>
</feature>
<evidence type="ECO:0000313" key="2">
    <source>
        <dbReference type="EMBL" id="PLW35120.1"/>
    </source>
</evidence>
<accession>A0A2N5UBJ7</accession>
<evidence type="ECO:0000313" key="3">
    <source>
        <dbReference type="Proteomes" id="UP000235392"/>
    </source>
</evidence>
<dbReference type="AlphaFoldDB" id="A0A2N5UBJ7"/>
<organism evidence="2 3">
    <name type="scientific">Puccinia coronata f. sp. avenae</name>
    <dbReference type="NCBI Taxonomy" id="200324"/>
    <lineage>
        <taxon>Eukaryota</taxon>
        <taxon>Fungi</taxon>
        <taxon>Dikarya</taxon>
        <taxon>Basidiomycota</taxon>
        <taxon>Pucciniomycotina</taxon>
        <taxon>Pucciniomycetes</taxon>
        <taxon>Pucciniales</taxon>
        <taxon>Pucciniaceae</taxon>
        <taxon>Puccinia</taxon>
    </lineage>
</organism>
<feature type="compositionally biased region" description="Low complexity" evidence="1">
    <location>
        <begin position="1"/>
        <end position="10"/>
    </location>
</feature>
<name>A0A2N5UBJ7_9BASI</name>
<evidence type="ECO:0000256" key="1">
    <source>
        <dbReference type="SAM" id="MobiDB-lite"/>
    </source>
</evidence>
<comment type="caution">
    <text evidence="2">The sequence shown here is derived from an EMBL/GenBank/DDBJ whole genome shotgun (WGS) entry which is preliminary data.</text>
</comment>
<feature type="region of interest" description="Disordered" evidence="1">
    <location>
        <begin position="53"/>
        <end position="77"/>
    </location>
</feature>
<dbReference type="Proteomes" id="UP000235392">
    <property type="component" value="Unassembled WGS sequence"/>
</dbReference>
<dbReference type="EMBL" id="PGCI01000184">
    <property type="protein sequence ID" value="PLW35120.1"/>
    <property type="molecule type" value="Genomic_DNA"/>
</dbReference>
<protein>
    <submittedName>
        <fullName evidence="2">Uncharacterized protein</fullName>
    </submittedName>
</protein>
<proteinExistence type="predicted"/>
<gene>
    <name evidence="2" type="ORF">PCASD_12990</name>
</gene>
<feature type="region of interest" description="Disordered" evidence="1">
    <location>
        <begin position="213"/>
        <end position="244"/>
    </location>
</feature>
<feature type="region of interest" description="Disordered" evidence="1">
    <location>
        <begin position="1"/>
        <end position="30"/>
    </location>
</feature>
<reference evidence="2 3" key="1">
    <citation type="submission" date="2017-11" db="EMBL/GenBank/DDBJ databases">
        <title>De novo assembly and phasing of dikaryotic genomes from two isolates of Puccinia coronata f. sp. avenae, the causal agent of oat crown rust.</title>
        <authorList>
            <person name="Miller M.E."/>
            <person name="Zhang Y."/>
            <person name="Omidvar V."/>
            <person name="Sperschneider J."/>
            <person name="Schwessinger B."/>
            <person name="Raley C."/>
            <person name="Palmer J.M."/>
            <person name="Garnica D."/>
            <person name="Upadhyaya N."/>
            <person name="Rathjen J."/>
            <person name="Taylor J.M."/>
            <person name="Park R.F."/>
            <person name="Dodds P.N."/>
            <person name="Hirsch C.D."/>
            <person name="Kianian S.F."/>
            <person name="Figueroa M."/>
        </authorList>
    </citation>
    <scope>NUCLEOTIDE SEQUENCE [LARGE SCALE GENOMIC DNA]</scope>
    <source>
        <strain evidence="2">12SD80</strain>
    </source>
</reference>
<sequence length="297" mass="32941">MSTTGSSSSSLNNAEIASGMNPRKTGQDMSLANFNNRRVEGIKRASCNVEIMNQPEGSHKGSMDISSPSIDSDESFQCRGLSSDESFQCRGLSSDESFPCRGLSSDESFQCRGLSWQNQCQSELCRSSTATQSIPSWAQDDVESEELFKCRGLSWLYQPEPPRPEHRPQDGNTLLSAHDEKKPEKNRNFLGLTLDLNKISNFNLIKDPCKDATQTSSLNPSPEVELRATPAGTSSSSSSACPIQSSVNKSSITMFGSSRLRTLKLERQTQKKNRLRSLKEAFTNFFRVHDDADKHEH</sequence>